<sequence>MTDGTTVNINSEYEVSEKRDNVGKIFFDRDVFLNQNTDSGINGIKNGYRIYGFNNFKATTPHQIINLN</sequence>
<name>A0A2A2GE58_9BACT</name>
<evidence type="ECO:0000313" key="2">
    <source>
        <dbReference type="Proteomes" id="UP000218831"/>
    </source>
</evidence>
<organism evidence="1 2">
    <name type="scientific">Fodinibius salipaludis</name>
    <dbReference type="NCBI Taxonomy" id="2032627"/>
    <lineage>
        <taxon>Bacteria</taxon>
        <taxon>Pseudomonadati</taxon>
        <taxon>Balneolota</taxon>
        <taxon>Balneolia</taxon>
        <taxon>Balneolales</taxon>
        <taxon>Balneolaceae</taxon>
        <taxon>Fodinibius</taxon>
    </lineage>
</organism>
<accession>A0A2A2GE58</accession>
<comment type="caution">
    <text evidence="1">The sequence shown here is derived from an EMBL/GenBank/DDBJ whole genome shotgun (WGS) entry which is preliminary data.</text>
</comment>
<proteinExistence type="predicted"/>
<keyword evidence="2" id="KW-1185">Reference proteome</keyword>
<dbReference type="EMBL" id="NSKE01000002">
    <property type="protein sequence ID" value="PAU95197.1"/>
    <property type="molecule type" value="Genomic_DNA"/>
</dbReference>
<evidence type="ECO:0000313" key="1">
    <source>
        <dbReference type="EMBL" id="PAU95197.1"/>
    </source>
</evidence>
<dbReference type="AlphaFoldDB" id="A0A2A2GE58"/>
<dbReference type="Proteomes" id="UP000218831">
    <property type="component" value="Unassembled WGS sequence"/>
</dbReference>
<reference evidence="1 2" key="1">
    <citation type="submission" date="2017-08" db="EMBL/GenBank/DDBJ databases">
        <title>Aliifodinibius alkalisoli sp. nov., isolated from saline alkaline soil.</title>
        <authorList>
            <person name="Liu D."/>
            <person name="Zhang G."/>
        </authorList>
    </citation>
    <scope>NUCLEOTIDE SEQUENCE [LARGE SCALE GENOMIC DNA]</scope>
    <source>
        <strain evidence="1 2">WN023</strain>
    </source>
</reference>
<gene>
    <name evidence="1" type="ORF">CK503_03080</name>
</gene>
<protein>
    <submittedName>
        <fullName evidence="1">Uncharacterized protein</fullName>
    </submittedName>
</protein>